<dbReference type="InterPro" id="IPR044213">
    <property type="entry name" value="At2g44920-like"/>
</dbReference>
<dbReference type="PANTHER" id="PTHR47200">
    <property type="entry name" value="THYLAKOID LUMENAL 15 KDA PROTEIN 1, CHLOROPLASTIC"/>
    <property type="match status" value="1"/>
</dbReference>
<reference evidence="2 3" key="1">
    <citation type="submission" date="2019-01" db="EMBL/GenBank/DDBJ databases">
        <authorList>
            <person name="Brito A."/>
        </authorList>
    </citation>
    <scope>NUCLEOTIDE SEQUENCE [LARGE SCALE GENOMIC DNA]</scope>
    <source>
        <strain evidence="2">1</strain>
    </source>
</reference>
<evidence type="ECO:0000313" key="3">
    <source>
        <dbReference type="Proteomes" id="UP000320055"/>
    </source>
</evidence>
<keyword evidence="3" id="KW-1185">Reference proteome</keyword>
<gene>
    <name evidence="2" type="ORF">H1P_1530004</name>
</gene>
<protein>
    <submittedName>
        <fullName evidence="2">Pentapeptide repeat protein</fullName>
    </submittedName>
</protein>
<organism evidence="2 3">
    <name type="scientific">Hyella patelloides LEGE 07179</name>
    <dbReference type="NCBI Taxonomy" id="945734"/>
    <lineage>
        <taxon>Bacteria</taxon>
        <taxon>Bacillati</taxon>
        <taxon>Cyanobacteriota</taxon>
        <taxon>Cyanophyceae</taxon>
        <taxon>Pleurocapsales</taxon>
        <taxon>Hyellaceae</taxon>
        <taxon>Hyella</taxon>
    </lineage>
</organism>
<dbReference type="InterPro" id="IPR001646">
    <property type="entry name" value="5peptide_repeat"/>
</dbReference>
<proteinExistence type="predicted"/>
<sequence>MIKQLFQNFFTAISLICLAIILILCSAQPVNAQDSSVNYTYSEIYDADFSHKDLKGGVFAAADVRNSDFSASNLSQTILTKAVFTNTNLSGVDLTASLMDRVAIENSDLTNAILQDIIATSTTFENTDITGADFSGAILDRYQVYLLCQRAEGVNPTTGIATRESLLCRD</sequence>
<name>A0A563VMA5_9CYAN</name>
<evidence type="ECO:0000256" key="1">
    <source>
        <dbReference type="SAM" id="SignalP"/>
    </source>
</evidence>
<dbReference type="SUPFAM" id="SSF141571">
    <property type="entry name" value="Pentapeptide repeat-like"/>
    <property type="match status" value="1"/>
</dbReference>
<dbReference type="EMBL" id="CAACVJ010000061">
    <property type="protein sequence ID" value="VEP12552.1"/>
    <property type="molecule type" value="Genomic_DNA"/>
</dbReference>
<dbReference type="RefSeq" id="WP_144870545.1">
    <property type="nucleotide sequence ID" value="NZ_LR213904.1"/>
</dbReference>
<dbReference type="Proteomes" id="UP000320055">
    <property type="component" value="Unassembled WGS sequence"/>
</dbReference>
<evidence type="ECO:0000313" key="2">
    <source>
        <dbReference type="EMBL" id="VEP12552.1"/>
    </source>
</evidence>
<feature type="chain" id="PRO_5021774755" evidence="1">
    <location>
        <begin position="33"/>
        <end position="170"/>
    </location>
</feature>
<dbReference type="Pfam" id="PF00805">
    <property type="entry name" value="Pentapeptide"/>
    <property type="match status" value="2"/>
</dbReference>
<dbReference type="PANTHER" id="PTHR47200:SF2">
    <property type="entry name" value="THYLAKOID LUMENAL 15 KDA PROTEIN 1, CHLOROPLASTIC"/>
    <property type="match status" value="1"/>
</dbReference>
<accession>A0A563VMA5</accession>
<feature type="signal peptide" evidence="1">
    <location>
        <begin position="1"/>
        <end position="32"/>
    </location>
</feature>
<dbReference type="OrthoDB" id="7872756at2"/>
<dbReference type="Gene3D" id="2.160.20.80">
    <property type="entry name" value="E3 ubiquitin-protein ligase SopA"/>
    <property type="match status" value="1"/>
</dbReference>
<keyword evidence="1" id="KW-0732">Signal</keyword>
<dbReference type="AlphaFoldDB" id="A0A563VMA5"/>